<evidence type="ECO:0000313" key="4">
    <source>
        <dbReference type="EMBL" id="MEA5457076.1"/>
    </source>
</evidence>
<dbReference type="RefSeq" id="WP_323280988.1">
    <property type="nucleotide sequence ID" value="NZ_JAYGGQ010000021.1"/>
</dbReference>
<evidence type="ECO:0000256" key="1">
    <source>
        <dbReference type="ARBA" id="ARBA00009013"/>
    </source>
</evidence>
<dbReference type="CDD" id="cd07043">
    <property type="entry name" value="STAS_anti-anti-sigma_factors"/>
    <property type="match status" value="1"/>
</dbReference>
<dbReference type="Proteomes" id="UP001304769">
    <property type="component" value="Unassembled WGS sequence"/>
</dbReference>
<gene>
    <name evidence="4" type="ORF">SPF06_20315</name>
</gene>
<keyword evidence="5" id="KW-1185">Reference proteome</keyword>
<comment type="similarity">
    <text evidence="1 2">Belongs to the anti-sigma-factor antagonist family.</text>
</comment>
<dbReference type="InterPro" id="IPR036513">
    <property type="entry name" value="STAS_dom_sf"/>
</dbReference>
<evidence type="ECO:0000259" key="3">
    <source>
        <dbReference type="PROSITE" id="PS50801"/>
    </source>
</evidence>
<dbReference type="SUPFAM" id="SSF52091">
    <property type="entry name" value="SpoIIaa-like"/>
    <property type="match status" value="1"/>
</dbReference>
<proteinExistence type="inferred from homology"/>
<reference evidence="4 5" key="1">
    <citation type="submission" date="2023-12" db="EMBL/GenBank/DDBJ databases">
        <title>Sinomonas terricola sp. nov, isolated from litchi orchard soil in Guangdong, PR China.</title>
        <authorList>
            <person name="Jiaxin W."/>
            <person name="Yang Z."/>
            <person name="Honghui Z."/>
        </authorList>
    </citation>
    <scope>NUCLEOTIDE SEQUENCE [LARGE SCALE GENOMIC DNA]</scope>
    <source>
        <strain evidence="4 5">JGH33</strain>
    </source>
</reference>
<dbReference type="PANTHER" id="PTHR33495:SF2">
    <property type="entry name" value="ANTI-SIGMA FACTOR ANTAGONIST TM_1081-RELATED"/>
    <property type="match status" value="1"/>
</dbReference>
<evidence type="ECO:0000313" key="5">
    <source>
        <dbReference type="Proteomes" id="UP001304769"/>
    </source>
</evidence>
<dbReference type="PANTHER" id="PTHR33495">
    <property type="entry name" value="ANTI-SIGMA FACTOR ANTAGONIST TM_1081-RELATED-RELATED"/>
    <property type="match status" value="1"/>
</dbReference>
<protein>
    <recommendedName>
        <fullName evidence="2">Anti-sigma factor antagonist</fullName>
    </recommendedName>
</protein>
<sequence>MGEEEQVRRGALGGATERWGRVLGLVADVGDRDGFSVLAVRGRLNMNSTDEFRGVVAEVLRAGRTRLLIDLQAAESVDSTGLGALIWAATRARREGGDLRLANANASVRKLLELSNVTKALPSIEQQDAGTDSTDPDPSA</sequence>
<evidence type="ECO:0000256" key="2">
    <source>
        <dbReference type="RuleBase" id="RU003749"/>
    </source>
</evidence>
<dbReference type="EMBL" id="JAYGGQ010000021">
    <property type="protein sequence ID" value="MEA5457076.1"/>
    <property type="molecule type" value="Genomic_DNA"/>
</dbReference>
<organism evidence="4 5">
    <name type="scientific">Sinomonas terricola</name>
    <dbReference type="NCBI Taxonomy" id="3110330"/>
    <lineage>
        <taxon>Bacteria</taxon>
        <taxon>Bacillati</taxon>
        <taxon>Actinomycetota</taxon>
        <taxon>Actinomycetes</taxon>
        <taxon>Micrococcales</taxon>
        <taxon>Micrococcaceae</taxon>
        <taxon>Sinomonas</taxon>
    </lineage>
</organism>
<feature type="domain" description="STAS" evidence="3">
    <location>
        <begin position="25"/>
        <end position="121"/>
    </location>
</feature>
<dbReference type="InterPro" id="IPR002645">
    <property type="entry name" value="STAS_dom"/>
</dbReference>
<dbReference type="PROSITE" id="PS50801">
    <property type="entry name" value="STAS"/>
    <property type="match status" value="1"/>
</dbReference>
<accession>A0ABU5TCA3</accession>
<dbReference type="Gene3D" id="3.30.750.24">
    <property type="entry name" value="STAS domain"/>
    <property type="match status" value="1"/>
</dbReference>
<dbReference type="Pfam" id="PF01740">
    <property type="entry name" value="STAS"/>
    <property type="match status" value="1"/>
</dbReference>
<dbReference type="InterPro" id="IPR003658">
    <property type="entry name" value="Anti-sigma_ant"/>
</dbReference>
<name>A0ABU5TCA3_9MICC</name>
<comment type="caution">
    <text evidence="4">The sequence shown here is derived from an EMBL/GenBank/DDBJ whole genome shotgun (WGS) entry which is preliminary data.</text>
</comment>
<dbReference type="NCBIfam" id="TIGR00377">
    <property type="entry name" value="ant_ant_sig"/>
    <property type="match status" value="1"/>
</dbReference>